<protein>
    <submittedName>
        <fullName evidence="4">ABC transporter substrate-binding protein</fullName>
    </submittedName>
</protein>
<feature type="domain" description="Solute-binding protein family 5" evidence="3">
    <location>
        <begin position="162"/>
        <end position="579"/>
    </location>
</feature>
<dbReference type="Pfam" id="PF00496">
    <property type="entry name" value="SBP_bac_5"/>
    <property type="match status" value="1"/>
</dbReference>
<dbReference type="PANTHER" id="PTHR30290">
    <property type="entry name" value="PERIPLASMIC BINDING COMPONENT OF ABC TRANSPORTER"/>
    <property type="match status" value="1"/>
</dbReference>
<dbReference type="InterPro" id="IPR039424">
    <property type="entry name" value="SBP_5"/>
</dbReference>
<dbReference type="CDD" id="cd08505">
    <property type="entry name" value="PBP2_NikA_DppA_OppA_like_18"/>
    <property type="match status" value="1"/>
</dbReference>
<dbReference type="RefSeq" id="WP_341743388.1">
    <property type="nucleotide sequence ID" value="NZ_CP151406.1"/>
</dbReference>
<keyword evidence="1" id="KW-1133">Transmembrane helix</keyword>
<dbReference type="SUPFAM" id="SSF53850">
    <property type="entry name" value="Periplasmic binding protein-like II"/>
    <property type="match status" value="1"/>
</dbReference>
<gene>
    <name evidence="4" type="ORF">AADV58_12985</name>
</gene>
<proteinExistence type="predicted"/>
<reference evidence="4 5" key="1">
    <citation type="submission" date="2024-04" db="EMBL/GenBank/DDBJ databases">
        <title>Dissimilatory iodate-reducing microorganisms contribute to the enrichment of iodine in groundwater.</title>
        <authorList>
            <person name="Jiang Z."/>
        </authorList>
    </citation>
    <scope>NUCLEOTIDE SEQUENCE [LARGE SCALE GENOMIC DNA]</scope>
    <source>
        <strain evidence="4 5">NCP973</strain>
    </source>
</reference>
<dbReference type="EMBL" id="CP151406">
    <property type="protein sequence ID" value="WZJ20854.1"/>
    <property type="molecule type" value="Genomic_DNA"/>
</dbReference>
<dbReference type="Gene3D" id="3.10.105.10">
    <property type="entry name" value="Dipeptide-binding Protein, Domain 3"/>
    <property type="match status" value="1"/>
</dbReference>
<accession>A0ABZ2XE00</accession>
<evidence type="ECO:0000313" key="5">
    <source>
        <dbReference type="Proteomes" id="UP001479520"/>
    </source>
</evidence>
<dbReference type="PROSITE" id="PS51257">
    <property type="entry name" value="PROKAR_LIPOPROTEIN"/>
    <property type="match status" value="1"/>
</dbReference>
<keyword evidence="1" id="KW-0812">Transmembrane</keyword>
<evidence type="ECO:0000259" key="3">
    <source>
        <dbReference type="Pfam" id="PF00496"/>
    </source>
</evidence>
<feature type="signal peptide" evidence="2">
    <location>
        <begin position="1"/>
        <end position="22"/>
    </location>
</feature>
<feature type="chain" id="PRO_5045899521" evidence="2">
    <location>
        <begin position="23"/>
        <end position="714"/>
    </location>
</feature>
<dbReference type="Gene3D" id="3.40.190.10">
    <property type="entry name" value="Periplasmic binding protein-like II"/>
    <property type="match status" value="1"/>
</dbReference>
<evidence type="ECO:0000256" key="2">
    <source>
        <dbReference type="SAM" id="SignalP"/>
    </source>
</evidence>
<organism evidence="4 5">
    <name type="scientific">Azonexus hydrophilus</name>
    <dbReference type="NCBI Taxonomy" id="418702"/>
    <lineage>
        <taxon>Bacteria</taxon>
        <taxon>Pseudomonadati</taxon>
        <taxon>Pseudomonadota</taxon>
        <taxon>Betaproteobacteria</taxon>
        <taxon>Rhodocyclales</taxon>
        <taxon>Azonexaceae</taxon>
        <taxon>Azonexus</taxon>
    </lineage>
</organism>
<sequence>MGKLSISLLLCVFLAACGEVWNAPYGAGDDGREILYTAFTDRPKHLDPAQSYTEDENTFIAQIYEPPLQYHYLRRPYELIPATVEQLPHPRYFAADGRALPDDAPAEAIAESVYELKLRPGIRYQPHPAFALDAAEQPVYLGPGAAEGRQRIADFPQVGTRELVADDYIYQIKRLAHPRLHSPIFGMMAERIVGLRELGDALREAAKTQPADAWFDLDAYPLSGVERVDAQTWRIRIRGKYPQFAYWLAMPFFAPVPREVDRFFAQPGMREKNLTLDWWPVGTGPYMLTENDPNRRMVLSRNPNFRSEPYPCDGEPGDAEAGLLADCGKPMPFIEQAVFTREKEAIPYWNKFLQGYYDASGISSDSFDQAVRVNVGGDVALSDEMRDKGISLLTAVRSSTFYMGFNMQDAVVGGLDEKAAKLRQAVSIAIDQEEFISIFQNGRGIAAQGPIPPGIFGYEDGEAGINRVVYDWVDGRAVRKSPEVARRLMVEAGYPNGRHARTGEPLVLYLDTTGGGMGDKSRLDWLNRQFAKIDVQLVVRSTDFNRFQDKLRKGNFQLFYLGWNADYPDPENFLFLLHGPEGRLQGGANSANYENPVYDRLFLRMKDMENTPERLHIVRQMTDILRYDAPWVFGLHPKSYTLTHRWLKNRKPNDVGNNTLKYQRIDAADRAAARQAWNAPASWPLWTGLLLLVLISLPAILAYRRRERAVVRPS</sequence>
<dbReference type="Proteomes" id="UP001479520">
    <property type="component" value="Chromosome"/>
</dbReference>
<keyword evidence="5" id="KW-1185">Reference proteome</keyword>
<name>A0ABZ2XE00_9RHOO</name>
<evidence type="ECO:0000256" key="1">
    <source>
        <dbReference type="SAM" id="Phobius"/>
    </source>
</evidence>
<dbReference type="InterPro" id="IPR000914">
    <property type="entry name" value="SBP_5_dom"/>
</dbReference>
<feature type="transmembrane region" description="Helical" evidence="1">
    <location>
        <begin position="683"/>
        <end position="703"/>
    </location>
</feature>
<keyword evidence="1" id="KW-0472">Membrane</keyword>
<evidence type="ECO:0000313" key="4">
    <source>
        <dbReference type="EMBL" id="WZJ20854.1"/>
    </source>
</evidence>
<keyword evidence="2" id="KW-0732">Signal</keyword>